<feature type="compositionally biased region" description="Basic residues" evidence="1">
    <location>
        <begin position="280"/>
        <end position="290"/>
    </location>
</feature>
<evidence type="ECO:0000256" key="1">
    <source>
        <dbReference type="SAM" id="MobiDB-lite"/>
    </source>
</evidence>
<accession>A0A2P5HK13</accession>
<proteinExistence type="predicted"/>
<feature type="compositionally biased region" description="Polar residues" evidence="1">
    <location>
        <begin position="294"/>
        <end position="305"/>
    </location>
</feature>
<keyword evidence="3" id="KW-1185">Reference proteome</keyword>
<feature type="region of interest" description="Disordered" evidence="1">
    <location>
        <begin position="1"/>
        <end position="20"/>
    </location>
</feature>
<dbReference type="EMBL" id="MAVT02001571">
    <property type="protein sequence ID" value="POS70598.1"/>
    <property type="molecule type" value="Genomic_DNA"/>
</dbReference>
<reference evidence="2" key="1">
    <citation type="submission" date="2017-09" db="EMBL/GenBank/DDBJ databases">
        <title>Polyketide synthases of a Diaporthe helianthi virulent isolate.</title>
        <authorList>
            <person name="Baroncelli R."/>
        </authorList>
    </citation>
    <scope>NUCLEOTIDE SEQUENCE [LARGE SCALE GENOMIC DNA]</scope>
    <source>
        <strain evidence="2">7/96</strain>
    </source>
</reference>
<dbReference type="OrthoDB" id="3910171at2759"/>
<sequence length="305" mass="33018">MLGHFAGTQSRSPAPDDENDRAWTEQHLTAPIMLTHPASQARHQRPWHKSGDAAEDATSGGHVQPHREGTASMDVLTHKLSSSHLRLDNGIPAPLSRYSASACSSVAASGQPPELILEEGGWCPGSSSELLGQHDIPSSVAPTTESDLARHSYNQNQDVRRLRHKPSSRCLKEAAAIGAIQSRVEEMISTSTQCNVYIPPLVPVVPIEAGGNKDLGHEVVGTMLEVDDNPGADDESELALIDRLLSLRRASGTLGIRKSGFPLYRSSTDTALRCQNLVRNKPRMRRRKDRPKPSLSTTAGEASQQ</sequence>
<evidence type="ECO:0000313" key="2">
    <source>
        <dbReference type="EMBL" id="POS70598.1"/>
    </source>
</evidence>
<dbReference type="Proteomes" id="UP000094444">
    <property type="component" value="Unassembled WGS sequence"/>
</dbReference>
<protein>
    <submittedName>
        <fullName evidence="2">Uncharacterized protein</fullName>
    </submittedName>
</protein>
<comment type="caution">
    <text evidence="2">The sequence shown here is derived from an EMBL/GenBank/DDBJ whole genome shotgun (WGS) entry which is preliminary data.</text>
</comment>
<dbReference type="InParanoid" id="A0A2P5HK13"/>
<dbReference type="AlphaFoldDB" id="A0A2P5HK13"/>
<name>A0A2P5HK13_DIAHE</name>
<evidence type="ECO:0000313" key="3">
    <source>
        <dbReference type="Proteomes" id="UP000094444"/>
    </source>
</evidence>
<organism evidence="2 3">
    <name type="scientific">Diaporthe helianthi</name>
    <dbReference type="NCBI Taxonomy" id="158607"/>
    <lineage>
        <taxon>Eukaryota</taxon>
        <taxon>Fungi</taxon>
        <taxon>Dikarya</taxon>
        <taxon>Ascomycota</taxon>
        <taxon>Pezizomycotina</taxon>
        <taxon>Sordariomycetes</taxon>
        <taxon>Sordariomycetidae</taxon>
        <taxon>Diaporthales</taxon>
        <taxon>Diaporthaceae</taxon>
        <taxon>Diaporthe</taxon>
    </lineage>
</organism>
<feature type="region of interest" description="Disordered" evidence="1">
    <location>
        <begin position="280"/>
        <end position="305"/>
    </location>
</feature>
<feature type="region of interest" description="Disordered" evidence="1">
    <location>
        <begin position="38"/>
        <end position="67"/>
    </location>
</feature>
<gene>
    <name evidence="2" type="ORF">DHEL01_v211011</name>
</gene>